<protein>
    <submittedName>
        <fullName evidence="1">Uncharacterized protein</fullName>
    </submittedName>
</protein>
<dbReference type="AlphaFoldDB" id="A0A6S6U6A9"/>
<sequence length="190" mass="20800">MAAGNFVQKQLLIDQVQQAILAQDSVFFSILTDMKRSVLLHFSMGQLIHSYCRGRDVTRAIEAINECQQLKFTRSKGQPKEAPEVMQAHVFLGSIGSEMSETSPVVGLADAYSFVSAVEPESVVMTAALQEKLVDIARDYIGLVADMLVVDICSQQHPPSAIIEKIAQAMPAKAQSDAFRERALALMVTD</sequence>
<gene>
    <name evidence="1" type="ORF">HELGO_WM62691</name>
</gene>
<accession>A0A6S6U6A9</accession>
<reference evidence="1" key="1">
    <citation type="submission" date="2020-01" db="EMBL/GenBank/DDBJ databases">
        <authorList>
            <person name="Meier V. D."/>
            <person name="Meier V D."/>
        </authorList>
    </citation>
    <scope>NUCLEOTIDE SEQUENCE</scope>
    <source>
        <strain evidence="1">HLG_WM_MAG_08</strain>
    </source>
</reference>
<dbReference type="EMBL" id="CACVAV010000409">
    <property type="protein sequence ID" value="CAA6825817.1"/>
    <property type="molecule type" value="Genomic_DNA"/>
</dbReference>
<name>A0A6S6U6A9_9GAMM</name>
<proteinExistence type="predicted"/>
<evidence type="ECO:0000313" key="1">
    <source>
        <dbReference type="EMBL" id="CAA6825817.1"/>
    </source>
</evidence>
<organism evidence="1">
    <name type="scientific">uncultured Thiotrichaceae bacterium</name>
    <dbReference type="NCBI Taxonomy" id="298394"/>
    <lineage>
        <taxon>Bacteria</taxon>
        <taxon>Pseudomonadati</taxon>
        <taxon>Pseudomonadota</taxon>
        <taxon>Gammaproteobacteria</taxon>
        <taxon>Thiotrichales</taxon>
        <taxon>Thiotrichaceae</taxon>
        <taxon>environmental samples</taxon>
    </lineage>
</organism>